<dbReference type="AlphaFoldDB" id="X6MVH5"/>
<proteinExistence type="inferred from homology"/>
<comment type="catalytic activity">
    <reaction evidence="8">
        <text>ATP + H2O = ADP + phosphate + H(+)</text>
        <dbReference type="Rhea" id="RHEA:13065"/>
        <dbReference type="ChEBI" id="CHEBI:15377"/>
        <dbReference type="ChEBI" id="CHEBI:15378"/>
        <dbReference type="ChEBI" id="CHEBI:30616"/>
        <dbReference type="ChEBI" id="CHEBI:43474"/>
        <dbReference type="ChEBI" id="CHEBI:456216"/>
    </reaction>
</comment>
<evidence type="ECO:0000256" key="3">
    <source>
        <dbReference type="ARBA" id="ARBA00022490"/>
    </source>
</evidence>
<dbReference type="PANTHER" id="PTHR11937">
    <property type="entry name" value="ACTIN"/>
    <property type="match status" value="1"/>
</dbReference>
<evidence type="ECO:0000256" key="2">
    <source>
        <dbReference type="ARBA" id="ARBA00006752"/>
    </source>
</evidence>
<evidence type="ECO:0000256" key="4">
    <source>
        <dbReference type="ARBA" id="ARBA00022741"/>
    </source>
</evidence>
<keyword evidence="5" id="KW-0378">Hydrolase</keyword>
<evidence type="ECO:0000313" key="10">
    <source>
        <dbReference type="EMBL" id="ETO17844.1"/>
    </source>
</evidence>
<keyword evidence="4" id="KW-0547">Nucleotide-binding</keyword>
<dbReference type="FunFam" id="3.30.420.40:FF:000148">
    <property type="entry name" value="Actin, alpha skeletal muscle"/>
    <property type="match status" value="1"/>
</dbReference>
<evidence type="ECO:0000256" key="7">
    <source>
        <dbReference type="ARBA" id="ARBA00023212"/>
    </source>
</evidence>
<evidence type="ECO:0000313" key="11">
    <source>
        <dbReference type="Proteomes" id="UP000023152"/>
    </source>
</evidence>
<reference evidence="10 11" key="1">
    <citation type="journal article" date="2013" name="Curr. Biol.">
        <title>The Genome of the Foraminiferan Reticulomyxa filosa.</title>
        <authorList>
            <person name="Glockner G."/>
            <person name="Hulsmann N."/>
            <person name="Schleicher M."/>
            <person name="Noegel A.A."/>
            <person name="Eichinger L."/>
            <person name="Gallinger C."/>
            <person name="Pawlowski J."/>
            <person name="Sierra R."/>
            <person name="Euteneuer U."/>
            <person name="Pillet L."/>
            <person name="Moustafa A."/>
            <person name="Platzer M."/>
            <person name="Groth M."/>
            <person name="Szafranski K."/>
            <person name="Schliwa M."/>
        </authorList>
    </citation>
    <scope>NUCLEOTIDE SEQUENCE [LARGE SCALE GENOMIC DNA]</scope>
</reference>
<dbReference type="GO" id="GO:0005524">
    <property type="term" value="F:ATP binding"/>
    <property type="evidence" value="ECO:0007669"/>
    <property type="project" value="UniProtKB-KW"/>
</dbReference>
<keyword evidence="7" id="KW-0206">Cytoskeleton</keyword>
<dbReference type="InterPro" id="IPR004001">
    <property type="entry name" value="Actin_CS"/>
</dbReference>
<dbReference type="FunFam" id="3.30.420.40:FF:000058">
    <property type="entry name" value="Putative actin-related protein 5"/>
    <property type="match status" value="1"/>
</dbReference>
<dbReference type="PRINTS" id="PR00190">
    <property type="entry name" value="ACTIN"/>
</dbReference>
<dbReference type="InterPro" id="IPR043129">
    <property type="entry name" value="ATPase_NBD"/>
</dbReference>
<dbReference type="Proteomes" id="UP000023152">
    <property type="component" value="Unassembled WGS sequence"/>
</dbReference>
<organism evidence="10 11">
    <name type="scientific">Reticulomyxa filosa</name>
    <dbReference type="NCBI Taxonomy" id="46433"/>
    <lineage>
        <taxon>Eukaryota</taxon>
        <taxon>Sar</taxon>
        <taxon>Rhizaria</taxon>
        <taxon>Retaria</taxon>
        <taxon>Foraminifera</taxon>
        <taxon>Monothalamids</taxon>
        <taxon>Reticulomyxidae</taxon>
        <taxon>Reticulomyxa</taxon>
    </lineage>
</organism>
<dbReference type="Gene3D" id="3.90.640.10">
    <property type="entry name" value="Actin, Chain A, domain 4"/>
    <property type="match status" value="1"/>
</dbReference>
<comment type="subcellular location">
    <subcellularLocation>
        <location evidence="1">Cytoplasm</location>
        <location evidence="1">Cytoskeleton</location>
    </subcellularLocation>
</comment>
<evidence type="ECO:0000256" key="9">
    <source>
        <dbReference type="RuleBase" id="RU000487"/>
    </source>
</evidence>
<dbReference type="Pfam" id="PF00022">
    <property type="entry name" value="Actin"/>
    <property type="match status" value="1"/>
</dbReference>
<protein>
    <recommendedName>
        <fullName evidence="12">Actin</fullName>
    </recommendedName>
</protein>
<evidence type="ECO:0000256" key="6">
    <source>
        <dbReference type="ARBA" id="ARBA00022840"/>
    </source>
</evidence>
<accession>X6MVH5</accession>
<dbReference type="SUPFAM" id="SSF53067">
    <property type="entry name" value="Actin-like ATPase domain"/>
    <property type="match status" value="2"/>
</dbReference>
<name>X6MVH5_RETFI</name>
<sequence length="390" mass="44191">MNVKPFFFVYPPVVIIAFQKIMDEDEIGNVVIDNGSGMMKAGFSGENFPRVAFPTVVGRSKHEGVTTEKDVYIGDEAQTKSDILDLKCPIKYGIITDWDDMEQIWHHIFNKNIYFLSKCNSELCIQPEQHAVLLTEVPFPPKPNREKITQIMFETFRVPLLYLSIQAVLCLYASGRTTGIVLDAGDSTTYSIPIYEGYALPHGTLRSNLAGKNVTDYLMKMLTKKGYSFATRTEGEIARHIKEKFAYVAIDYEAELKKAETLSNIEKEQFQCSEILFSPHLIKQKCEGIDTLIYQSIMKCDTDIRAELFRNIVLSGGTTMFPNIQKRFVNTFTVLAPLETQIEVIAPPERKYGAWIGGSVLSNIDAFQEMWITKGEYDESGPIIVYKKCV</sequence>
<comment type="caution">
    <text evidence="10">The sequence shown here is derived from an EMBL/GenBank/DDBJ whole genome shotgun (WGS) entry which is preliminary data.</text>
</comment>
<dbReference type="InterPro" id="IPR004000">
    <property type="entry name" value="Actin"/>
</dbReference>
<dbReference type="SMART" id="SM00268">
    <property type="entry name" value="ACTIN"/>
    <property type="match status" value="1"/>
</dbReference>
<keyword evidence="3" id="KW-0963">Cytoplasm</keyword>
<evidence type="ECO:0008006" key="12">
    <source>
        <dbReference type="Google" id="ProtNLM"/>
    </source>
</evidence>
<evidence type="ECO:0000256" key="1">
    <source>
        <dbReference type="ARBA" id="ARBA00004245"/>
    </source>
</evidence>
<gene>
    <name evidence="10" type="ORF">RFI_19469</name>
</gene>
<dbReference type="EMBL" id="ASPP01015901">
    <property type="protein sequence ID" value="ETO17844.1"/>
    <property type="molecule type" value="Genomic_DNA"/>
</dbReference>
<keyword evidence="11" id="KW-1185">Reference proteome</keyword>
<evidence type="ECO:0000256" key="8">
    <source>
        <dbReference type="ARBA" id="ARBA00049360"/>
    </source>
</evidence>
<comment type="similarity">
    <text evidence="2 9">Belongs to the actin family.</text>
</comment>
<dbReference type="Gene3D" id="3.30.420.40">
    <property type="match status" value="2"/>
</dbReference>
<dbReference type="PROSITE" id="PS00432">
    <property type="entry name" value="ACTINS_2"/>
    <property type="match status" value="1"/>
</dbReference>
<evidence type="ECO:0000256" key="5">
    <source>
        <dbReference type="ARBA" id="ARBA00022801"/>
    </source>
</evidence>
<keyword evidence="6" id="KW-0067">ATP-binding</keyword>
<dbReference type="GO" id="GO:0016787">
    <property type="term" value="F:hydrolase activity"/>
    <property type="evidence" value="ECO:0007669"/>
    <property type="project" value="UniProtKB-KW"/>
</dbReference>
<dbReference type="GO" id="GO:0005856">
    <property type="term" value="C:cytoskeleton"/>
    <property type="evidence" value="ECO:0007669"/>
    <property type="project" value="UniProtKB-SubCell"/>
</dbReference>